<evidence type="ECO:0000313" key="4">
    <source>
        <dbReference type="Proteomes" id="UP001175226"/>
    </source>
</evidence>
<reference evidence="3" key="1">
    <citation type="submission" date="2023-06" db="EMBL/GenBank/DDBJ databases">
        <authorList>
            <consortium name="Lawrence Berkeley National Laboratory"/>
            <person name="Ahrendt S."/>
            <person name="Sahu N."/>
            <person name="Indic B."/>
            <person name="Wong-Bajracharya J."/>
            <person name="Merenyi Z."/>
            <person name="Ke H.-M."/>
            <person name="Monk M."/>
            <person name="Kocsube S."/>
            <person name="Drula E."/>
            <person name="Lipzen A."/>
            <person name="Balint B."/>
            <person name="Henrissat B."/>
            <person name="Andreopoulos B."/>
            <person name="Martin F.M."/>
            <person name="Harder C.B."/>
            <person name="Rigling D."/>
            <person name="Ford K.L."/>
            <person name="Foster G.D."/>
            <person name="Pangilinan J."/>
            <person name="Papanicolaou A."/>
            <person name="Barry K."/>
            <person name="LaButti K."/>
            <person name="Viragh M."/>
            <person name="Koriabine M."/>
            <person name="Yan M."/>
            <person name="Riley R."/>
            <person name="Champramary S."/>
            <person name="Plett K.L."/>
            <person name="Tsai I.J."/>
            <person name="Slot J."/>
            <person name="Sipos G."/>
            <person name="Plett J."/>
            <person name="Nagy L.G."/>
            <person name="Grigoriev I.V."/>
        </authorList>
    </citation>
    <scope>NUCLEOTIDE SEQUENCE</scope>
    <source>
        <strain evidence="3">FPL87.14</strain>
    </source>
</reference>
<sequence>MNWWNDGLDVFFVFAGLFSAEVMTFVVQISQSLQLDYTQVAVLLGYELANVQRAAANGALQYPTYGSTDSGLQVSLSQCSHRTGRGANERIDDLYMAVPSGTPRDRCRVRPFQYIGLQKWRAPFIIGFLLDPDPDECVSWGYSSLAW</sequence>
<evidence type="ECO:0000313" key="3">
    <source>
        <dbReference type="EMBL" id="KAK0433363.1"/>
    </source>
</evidence>
<dbReference type="InterPro" id="IPR045338">
    <property type="entry name" value="DUF6535"/>
</dbReference>
<keyword evidence="1" id="KW-0812">Transmembrane</keyword>
<evidence type="ECO:0000259" key="2">
    <source>
        <dbReference type="Pfam" id="PF20153"/>
    </source>
</evidence>
<keyword evidence="1" id="KW-1133">Transmembrane helix</keyword>
<protein>
    <recommendedName>
        <fullName evidence="2">DUF6535 domain-containing protein</fullName>
    </recommendedName>
</protein>
<organism evidence="3 4">
    <name type="scientific">Armillaria borealis</name>
    <dbReference type="NCBI Taxonomy" id="47425"/>
    <lineage>
        <taxon>Eukaryota</taxon>
        <taxon>Fungi</taxon>
        <taxon>Dikarya</taxon>
        <taxon>Basidiomycota</taxon>
        <taxon>Agaricomycotina</taxon>
        <taxon>Agaricomycetes</taxon>
        <taxon>Agaricomycetidae</taxon>
        <taxon>Agaricales</taxon>
        <taxon>Marasmiineae</taxon>
        <taxon>Physalacriaceae</taxon>
        <taxon>Armillaria</taxon>
    </lineage>
</organism>
<keyword evidence="1" id="KW-0472">Membrane</keyword>
<dbReference type="AlphaFoldDB" id="A0AA39J2S0"/>
<feature type="transmembrane region" description="Helical" evidence="1">
    <location>
        <begin position="12"/>
        <end position="29"/>
    </location>
</feature>
<evidence type="ECO:0000256" key="1">
    <source>
        <dbReference type="SAM" id="Phobius"/>
    </source>
</evidence>
<comment type="caution">
    <text evidence="3">The sequence shown here is derived from an EMBL/GenBank/DDBJ whole genome shotgun (WGS) entry which is preliminary data.</text>
</comment>
<keyword evidence="4" id="KW-1185">Reference proteome</keyword>
<dbReference type="EMBL" id="JAUEPT010000082">
    <property type="protein sequence ID" value="KAK0433363.1"/>
    <property type="molecule type" value="Genomic_DNA"/>
</dbReference>
<dbReference type="Pfam" id="PF20153">
    <property type="entry name" value="DUF6535"/>
    <property type="match status" value="1"/>
</dbReference>
<gene>
    <name evidence="3" type="ORF">EV421DRAFT_1910211</name>
</gene>
<proteinExistence type="predicted"/>
<feature type="domain" description="DUF6535" evidence="2">
    <location>
        <begin position="2"/>
        <end position="64"/>
    </location>
</feature>
<dbReference type="Proteomes" id="UP001175226">
    <property type="component" value="Unassembled WGS sequence"/>
</dbReference>
<accession>A0AA39J2S0</accession>
<name>A0AA39J2S0_9AGAR</name>